<proteinExistence type="predicted"/>
<dbReference type="Proteomes" id="UP000579281">
    <property type="component" value="Unassembled WGS sequence"/>
</dbReference>
<accession>A0A841L001</accession>
<sequence>MSENVTLNTFPSTKVQALTMLYLEKQDLTNLSPQDLVEKYLEIEKEIKTAFVNDRKEKKNFSY</sequence>
<reference evidence="1 2" key="1">
    <citation type="submission" date="2020-08" db="EMBL/GenBank/DDBJ databases">
        <title>Genomic Encyclopedia of Type Strains, Phase IV (KMG-IV): sequencing the most valuable type-strain genomes for metagenomic binning, comparative biology and taxonomic classification.</title>
        <authorList>
            <person name="Goeker M."/>
        </authorList>
    </citation>
    <scope>NUCLEOTIDE SEQUENCE [LARGE SCALE GENOMIC DNA]</scope>
    <source>
        <strain evidence="1 2">DSM 103526</strain>
    </source>
</reference>
<organism evidence="1 2">
    <name type="scientific">Anaerosolibacter carboniphilus</name>
    <dbReference type="NCBI Taxonomy" id="1417629"/>
    <lineage>
        <taxon>Bacteria</taxon>
        <taxon>Bacillati</taxon>
        <taxon>Bacillota</taxon>
        <taxon>Clostridia</taxon>
        <taxon>Peptostreptococcales</taxon>
        <taxon>Thermotaleaceae</taxon>
        <taxon>Anaerosolibacter</taxon>
    </lineage>
</organism>
<dbReference type="RefSeq" id="WP_184312039.1">
    <property type="nucleotide sequence ID" value="NZ_JACHEN010000025.1"/>
</dbReference>
<evidence type="ECO:0000313" key="2">
    <source>
        <dbReference type="Proteomes" id="UP000579281"/>
    </source>
</evidence>
<comment type="caution">
    <text evidence="1">The sequence shown here is derived from an EMBL/GenBank/DDBJ whole genome shotgun (WGS) entry which is preliminary data.</text>
</comment>
<dbReference type="AlphaFoldDB" id="A0A841L001"/>
<evidence type="ECO:0000313" key="1">
    <source>
        <dbReference type="EMBL" id="MBB6217540.1"/>
    </source>
</evidence>
<name>A0A841L001_9FIRM</name>
<protein>
    <submittedName>
        <fullName evidence="1">Uncharacterized protein</fullName>
    </submittedName>
</protein>
<keyword evidence="2" id="KW-1185">Reference proteome</keyword>
<gene>
    <name evidence="1" type="ORF">HNQ80_003663</name>
</gene>
<dbReference type="EMBL" id="JACHEN010000025">
    <property type="protein sequence ID" value="MBB6217540.1"/>
    <property type="molecule type" value="Genomic_DNA"/>
</dbReference>